<evidence type="ECO:0000313" key="2">
    <source>
        <dbReference type="EMBL" id="VEI75752.1"/>
    </source>
</evidence>
<dbReference type="Pfam" id="PF13410">
    <property type="entry name" value="GST_C_2"/>
    <property type="match status" value="1"/>
</dbReference>
<dbReference type="Proteomes" id="UP000271188">
    <property type="component" value="Chromosome"/>
</dbReference>
<feature type="domain" description="GST C-terminal" evidence="1">
    <location>
        <begin position="143"/>
        <end position="283"/>
    </location>
</feature>
<dbReference type="PROSITE" id="PS50405">
    <property type="entry name" value="GST_CTER"/>
    <property type="match status" value="1"/>
</dbReference>
<dbReference type="Gene3D" id="1.20.1050.10">
    <property type="match status" value="1"/>
</dbReference>
<dbReference type="PANTHER" id="PTHR32419:SF6">
    <property type="entry name" value="GLUTATHIONE S-TRANSFERASE OMEGA-LIKE 1-RELATED"/>
    <property type="match status" value="1"/>
</dbReference>
<sequence>MSVLKNGVWVADDKLDNIDTIPTQITPENGRYHLYISLACPYAHRANLVVKYLGLTGISVSSVSPYKFDPWAFDENFPDPLFGVQNLYDIYLKHQADFSGRATVPVLWDKQAQQIASNTSFDLALDLAENWNALATNKYELVPLDKRVEIIELNQWISDHINGKIYRVGYATEQANYDKLVAELFNDFAELDSRLANNRYLFGEEIRLSDFFLFPTLIRFEAVYSTLFKCSAKPLSDFSNLYRYMLDLYRIESIRETVDVAYTHTNYFYSFPQLNPSRVVPKLAKLEWQ</sequence>
<dbReference type="InterPro" id="IPR036282">
    <property type="entry name" value="Glutathione-S-Trfase_C_sf"/>
</dbReference>
<dbReference type="PANTHER" id="PTHR32419">
    <property type="entry name" value="GLUTATHIONYL-HYDROQUINONE REDUCTASE"/>
    <property type="match status" value="1"/>
</dbReference>
<dbReference type="InterPro" id="IPR016639">
    <property type="entry name" value="GST_Omega/GSH"/>
</dbReference>
<dbReference type="InterPro" id="IPR004045">
    <property type="entry name" value="Glutathione_S-Trfase_N"/>
</dbReference>
<dbReference type="Pfam" id="PF13409">
    <property type="entry name" value="GST_N_2"/>
    <property type="match status" value="1"/>
</dbReference>
<dbReference type="EMBL" id="LR134495">
    <property type="protein sequence ID" value="VEI75752.1"/>
    <property type="molecule type" value="Genomic_DNA"/>
</dbReference>
<dbReference type="AlphaFoldDB" id="A0A448T719"/>
<dbReference type="Gene3D" id="3.40.30.10">
    <property type="entry name" value="Glutaredoxin"/>
    <property type="match status" value="1"/>
</dbReference>
<evidence type="ECO:0000313" key="3">
    <source>
        <dbReference type="Proteomes" id="UP000271188"/>
    </source>
</evidence>
<dbReference type="GO" id="GO:0005737">
    <property type="term" value="C:cytoplasm"/>
    <property type="evidence" value="ECO:0007669"/>
    <property type="project" value="TreeGrafter"/>
</dbReference>
<dbReference type="InterPro" id="IPR010987">
    <property type="entry name" value="Glutathione-S-Trfase_C-like"/>
</dbReference>
<accession>A0A448T719</accession>
<gene>
    <name evidence="2" type="ORF">NCTC10643_00603</name>
</gene>
<reference evidence="2" key="1">
    <citation type="submission" date="2018-12" db="EMBL/GenBank/DDBJ databases">
        <authorList>
            <consortium name="Pathogen Informatics"/>
        </authorList>
    </citation>
    <scope>NUCLEOTIDE SEQUENCE [LARGE SCALE GENOMIC DNA]</scope>
    <source>
        <strain evidence="2">NCTC10643</strain>
    </source>
</reference>
<organism evidence="2 3">
    <name type="scientific">Mannheimia haemolytica</name>
    <name type="common">Pasteurella haemolytica</name>
    <dbReference type="NCBI Taxonomy" id="75985"/>
    <lineage>
        <taxon>Bacteria</taxon>
        <taxon>Pseudomonadati</taxon>
        <taxon>Pseudomonadota</taxon>
        <taxon>Gammaproteobacteria</taxon>
        <taxon>Pasteurellales</taxon>
        <taxon>Pasteurellaceae</taxon>
        <taxon>Mannheimia</taxon>
    </lineage>
</organism>
<name>A0A448T719_MANHA</name>
<dbReference type="GO" id="GO:0004364">
    <property type="term" value="F:glutathione transferase activity"/>
    <property type="evidence" value="ECO:0007669"/>
    <property type="project" value="InterPro"/>
</dbReference>
<dbReference type="RefSeq" id="WP_126301452.1">
    <property type="nucleotide sequence ID" value="NZ_LR134495.1"/>
</dbReference>
<dbReference type="SUPFAM" id="SSF47616">
    <property type="entry name" value="GST C-terminal domain-like"/>
    <property type="match status" value="1"/>
</dbReference>
<evidence type="ECO:0000259" key="1">
    <source>
        <dbReference type="PROSITE" id="PS50405"/>
    </source>
</evidence>
<dbReference type="InterPro" id="IPR036249">
    <property type="entry name" value="Thioredoxin-like_sf"/>
</dbReference>
<proteinExistence type="predicted"/>
<protein>
    <recommendedName>
        <fullName evidence="1">GST C-terminal domain-containing protein</fullName>
    </recommendedName>
</protein>
<dbReference type="SUPFAM" id="SSF52833">
    <property type="entry name" value="Thioredoxin-like"/>
    <property type="match status" value="1"/>
</dbReference>